<keyword evidence="3" id="KW-0328">Glycosyltransferase</keyword>
<keyword evidence="7" id="KW-1133">Transmembrane helix</keyword>
<dbReference type="AlphaFoldDB" id="A0A843VS96"/>
<keyword evidence="7" id="KW-0812">Transmembrane</keyword>
<evidence type="ECO:0000313" key="10">
    <source>
        <dbReference type="Proteomes" id="UP000652761"/>
    </source>
</evidence>
<feature type="region of interest" description="Disordered" evidence="6">
    <location>
        <begin position="85"/>
        <end position="108"/>
    </location>
</feature>
<evidence type="ECO:0000256" key="1">
    <source>
        <dbReference type="ARBA" id="ARBA00004323"/>
    </source>
</evidence>
<evidence type="ECO:0000313" key="9">
    <source>
        <dbReference type="EMBL" id="MQM00082.1"/>
    </source>
</evidence>
<feature type="transmembrane region" description="Helical" evidence="7">
    <location>
        <begin position="26"/>
        <end position="44"/>
    </location>
</feature>
<dbReference type="GO" id="GO:0016757">
    <property type="term" value="F:glycosyltransferase activity"/>
    <property type="evidence" value="ECO:0007669"/>
    <property type="project" value="UniProtKB-KW"/>
</dbReference>
<feature type="domain" description="Exostosin GT47" evidence="8">
    <location>
        <begin position="134"/>
        <end position="471"/>
    </location>
</feature>
<evidence type="ECO:0000256" key="2">
    <source>
        <dbReference type="ARBA" id="ARBA00010271"/>
    </source>
</evidence>
<keyword evidence="4" id="KW-0735">Signal-anchor</keyword>
<dbReference type="Proteomes" id="UP000652761">
    <property type="component" value="Unassembled WGS sequence"/>
</dbReference>
<dbReference type="Pfam" id="PF03016">
    <property type="entry name" value="Exostosin_GT47"/>
    <property type="match status" value="1"/>
</dbReference>
<evidence type="ECO:0000259" key="8">
    <source>
        <dbReference type="Pfam" id="PF03016"/>
    </source>
</evidence>
<sequence length="574" mass="64397">MTGRRLSIVERSIGGSGGGTRVGRRFWCILPVACVFWFTFFAFYRQSYIPTATTTIATTIIITTTTNITNATASAICTATDDTVTTTTSTNKTKTTTKTKTTDDESSNKHGVAAAAVARIRPPRATRPPPPDPCAGRYVYVHDLPRRFNTDLLRDCRTLSSWTNMCKFTSNAGLGPALGKSGGVFSGSGCWYGTNQFALEVIFHNRMKQYACLTKNSSLASAVFIPFFAGLDVARYLWGNSATARDAASLDLVRWLRSRPEWGVMGGRDHFLVAGRIAWDFRRLTESDSGWGNKLLVLPETKNMSVLVLESSPWHSNDFAIPYPTYFHPSKDGEVVSWQKRMRRTKRPWLFSFAGAPRPNQTDSIRGRIIEQCRGSRRCRLMDCTGSKECYAPARVMRAFESSTFCLQPPGDSYTRRSAFDAMVAGCVPVFFHPGSAYVQYLWHLPRDYRSYSVLIPEEEVREGKVSIEERLGRIPEAEVRAMREEVIRMIPRLVYANPRARGATTVKDAFEVAVEGVIGRVDRLRKEMKSGEVPAAPHTEDVEHDNWKLELVGNRGPHEWDRFFSNLSATLRP</sequence>
<evidence type="ECO:0000256" key="6">
    <source>
        <dbReference type="SAM" id="MobiDB-lite"/>
    </source>
</evidence>
<keyword evidence="10" id="KW-1185">Reference proteome</keyword>
<dbReference type="OrthoDB" id="1924787at2759"/>
<name>A0A843VS96_COLES</name>
<dbReference type="EMBL" id="NMUH01002454">
    <property type="protein sequence ID" value="MQM00082.1"/>
    <property type="molecule type" value="Genomic_DNA"/>
</dbReference>
<feature type="compositionally biased region" description="Low complexity" evidence="6">
    <location>
        <begin position="85"/>
        <end position="99"/>
    </location>
</feature>
<evidence type="ECO:0000256" key="5">
    <source>
        <dbReference type="ARBA" id="ARBA00023034"/>
    </source>
</evidence>
<proteinExistence type="inferred from homology"/>
<keyword evidence="7" id="KW-0472">Membrane</keyword>
<evidence type="ECO:0000256" key="4">
    <source>
        <dbReference type="ARBA" id="ARBA00022968"/>
    </source>
</evidence>
<evidence type="ECO:0000256" key="7">
    <source>
        <dbReference type="SAM" id="Phobius"/>
    </source>
</evidence>
<dbReference type="PANTHER" id="PTHR11062:SF117">
    <property type="entry name" value="XYLOGLUCAN-SPECIFIC GALACTURONOSYLTRANSFERASE 1"/>
    <property type="match status" value="1"/>
</dbReference>
<protein>
    <recommendedName>
        <fullName evidence="8">Exostosin GT47 domain-containing protein</fullName>
    </recommendedName>
</protein>
<dbReference type="InterPro" id="IPR040911">
    <property type="entry name" value="Exostosin_GT47"/>
</dbReference>
<dbReference type="GO" id="GO:0000139">
    <property type="term" value="C:Golgi membrane"/>
    <property type="evidence" value="ECO:0007669"/>
    <property type="project" value="UniProtKB-SubCell"/>
</dbReference>
<accession>A0A843VS96</accession>
<dbReference type="PANTHER" id="PTHR11062">
    <property type="entry name" value="EXOSTOSIN HEPARAN SULFATE GLYCOSYLTRANSFERASE -RELATED"/>
    <property type="match status" value="1"/>
</dbReference>
<reference evidence="9" key="1">
    <citation type="submission" date="2017-07" db="EMBL/GenBank/DDBJ databases">
        <title>Taro Niue Genome Assembly and Annotation.</title>
        <authorList>
            <person name="Atibalentja N."/>
            <person name="Keating K."/>
            <person name="Fields C.J."/>
        </authorList>
    </citation>
    <scope>NUCLEOTIDE SEQUENCE</scope>
    <source>
        <strain evidence="9">Niue_2</strain>
        <tissue evidence="9">Leaf</tissue>
    </source>
</reference>
<comment type="subcellular location">
    <subcellularLocation>
        <location evidence="1">Golgi apparatus membrane</location>
        <topology evidence="1">Single-pass type II membrane protein</topology>
    </subcellularLocation>
</comment>
<organism evidence="9 10">
    <name type="scientific">Colocasia esculenta</name>
    <name type="common">Wild taro</name>
    <name type="synonym">Arum esculentum</name>
    <dbReference type="NCBI Taxonomy" id="4460"/>
    <lineage>
        <taxon>Eukaryota</taxon>
        <taxon>Viridiplantae</taxon>
        <taxon>Streptophyta</taxon>
        <taxon>Embryophyta</taxon>
        <taxon>Tracheophyta</taxon>
        <taxon>Spermatophyta</taxon>
        <taxon>Magnoliopsida</taxon>
        <taxon>Liliopsida</taxon>
        <taxon>Araceae</taxon>
        <taxon>Aroideae</taxon>
        <taxon>Colocasieae</taxon>
        <taxon>Colocasia</taxon>
    </lineage>
</organism>
<keyword evidence="5" id="KW-0333">Golgi apparatus</keyword>
<keyword evidence="3" id="KW-0808">Transferase</keyword>
<comment type="caution">
    <text evidence="9">The sequence shown here is derived from an EMBL/GenBank/DDBJ whole genome shotgun (WGS) entry which is preliminary data.</text>
</comment>
<gene>
    <name evidence="9" type="ORF">Taro_032807</name>
</gene>
<dbReference type="InterPro" id="IPR004263">
    <property type="entry name" value="Exostosin"/>
</dbReference>
<evidence type="ECO:0000256" key="3">
    <source>
        <dbReference type="ARBA" id="ARBA00022676"/>
    </source>
</evidence>
<comment type="similarity">
    <text evidence="2">Belongs to the glycosyltransferase 47 family.</text>
</comment>